<dbReference type="SUPFAM" id="SSF57756">
    <property type="entry name" value="Retrovirus zinc finger-like domains"/>
    <property type="match status" value="1"/>
</dbReference>
<dbReference type="Gene3D" id="4.10.60.10">
    <property type="entry name" value="Zinc finger, CCHC-type"/>
    <property type="match status" value="1"/>
</dbReference>
<name>A0AAQ3U3L1_PASNO</name>
<feature type="compositionally biased region" description="Low complexity" evidence="2">
    <location>
        <begin position="178"/>
        <end position="215"/>
    </location>
</feature>
<sequence length="262" mass="30282">MRRRGRASAAVVLGHRRPAFSLFNPLRQIKIQGPRFTGARSTPADDWLHAVERQLDIAQCNDQERVLYAAGQLRGAALDWSHHVPAGIMKMKKKEFLSLKQGNMSVTEYRDKFLQLARYAPTEVAEDSDKQEHFLESLNDNLFNNFNHLVDRALLTEKKSRKIEERKRKLNPASSNSNTRPRYPQQQQQYQQRQQPQQQYQQQSGQGQRYQNQNQRTTYRAMPQGQSNPPAPNQATVPVIRNCYKCGDSGHLANNCPQKRQQ</sequence>
<dbReference type="AlphaFoldDB" id="A0AAQ3U3L1"/>
<dbReference type="SMART" id="SM00343">
    <property type="entry name" value="ZnF_C2HC"/>
    <property type="match status" value="1"/>
</dbReference>
<evidence type="ECO:0000313" key="4">
    <source>
        <dbReference type="EMBL" id="WVZ83272.1"/>
    </source>
</evidence>
<dbReference type="GO" id="GO:0003676">
    <property type="term" value="F:nucleic acid binding"/>
    <property type="evidence" value="ECO:0007669"/>
    <property type="project" value="InterPro"/>
</dbReference>
<dbReference type="Pfam" id="PF00098">
    <property type="entry name" value="zf-CCHC"/>
    <property type="match status" value="1"/>
</dbReference>
<accession>A0AAQ3U3L1</accession>
<dbReference type="GO" id="GO:0008270">
    <property type="term" value="F:zinc ion binding"/>
    <property type="evidence" value="ECO:0007669"/>
    <property type="project" value="UniProtKB-KW"/>
</dbReference>
<evidence type="ECO:0000256" key="1">
    <source>
        <dbReference type="PROSITE-ProRule" id="PRU00047"/>
    </source>
</evidence>
<dbReference type="InterPro" id="IPR001878">
    <property type="entry name" value="Znf_CCHC"/>
</dbReference>
<reference evidence="4 5" key="1">
    <citation type="submission" date="2024-02" db="EMBL/GenBank/DDBJ databases">
        <title>High-quality chromosome-scale genome assembly of Pensacola bahiagrass (Paspalum notatum Flugge var. saurae).</title>
        <authorList>
            <person name="Vega J.M."/>
            <person name="Podio M."/>
            <person name="Orjuela J."/>
            <person name="Siena L.A."/>
            <person name="Pessino S.C."/>
            <person name="Combes M.C."/>
            <person name="Mariac C."/>
            <person name="Albertini E."/>
            <person name="Pupilli F."/>
            <person name="Ortiz J.P.A."/>
            <person name="Leblanc O."/>
        </authorList>
    </citation>
    <scope>NUCLEOTIDE SEQUENCE [LARGE SCALE GENOMIC DNA]</scope>
    <source>
        <strain evidence="4">R1</strain>
        <tissue evidence="4">Leaf</tissue>
    </source>
</reference>
<keyword evidence="5" id="KW-1185">Reference proteome</keyword>
<dbReference type="PANTHER" id="PTHR34482">
    <property type="entry name" value="DNA DAMAGE-INDUCIBLE PROTEIN 1-LIKE"/>
    <property type="match status" value="1"/>
</dbReference>
<dbReference type="PANTHER" id="PTHR34482:SF36">
    <property type="entry name" value="RETROTRANSPOSON GAG DOMAIN-CONTAINING PROTEIN"/>
    <property type="match status" value="1"/>
</dbReference>
<keyword evidence="1" id="KW-0863">Zinc-finger</keyword>
<feature type="domain" description="CCHC-type" evidence="3">
    <location>
        <begin position="243"/>
        <end position="258"/>
    </location>
</feature>
<evidence type="ECO:0000313" key="5">
    <source>
        <dbReference type="Proteomes" id="UP001341281"/>
    </source>
</evidence>
<keyword evidence="1" id="KW-0862">Zinc</keyword>
<evidence type="ECO:0000259" key="3">
    <source>
        <dbReference type="PROSITE" id="PS50158"/>
    </source>
</evidence>
<dbReference type="PROSITE" id="PS50158">
    <property type="entry name" value="ZF_CCHC"/>
    <property type="match status" value="1"/>
</dbReference>
<gene>
    <name evidence="4" type="ORF">U9M48_030438</name>
</gene>
<dbReference type="Pfam" id="PF03732">
    <property type="entry name" value="Retrotrans_gag"/>
    <property type="match status" value="1"/>
</dbReference>
<dbReference type="Proteomes" id="UP001341281">
    <property type="component" value="Chromosome 07"/>
</dbReference>
<dbReference type="InterPro" id="IPR036875">
    <property type="entry name" value="Znf_CCHC_sf"/>
</dbReference>
<feature type="region of interest" description="Disordered" evidence="2">
    <location>
        <begin position="160"/>
        <end position="215"/>
    </location>
</feature>
<proteinExistence type="predicted"/>
<protein>
    <recommendedName>
        <fullName evidence="3">CCHC-type domain-containing protein</fullName>
    </recommendedName>
</protein>
<organism evidence="4 5">
    <name type="scientific">Paspalum notatum var. saurae</name>
    <dbReference type="NCBI Taxonomy" id="547442"/>
    <lineage>
        <taxon>Eukaryota</taxon>
        <taxon>Viridiplantae</taxon>
        <taxon>Streptophyta</taxon>
        <taxon>Embryophyta</taxon>
        <taxon>Tracheophyta</taxon>
        <taxon>Spermatophyta</taxon>
        <taxon>Magnoliopsida</taxon>
        <taxon>Liliopsida</taxon>
        <taxon>Poales</taxon>
        <taxon>Poaceae</taxon>
        <taxon>PACMAD clade</taxon>
        <taxon>Panicoideae</taxon>
        <taxon>Andropogonodae</taxon>
        <taxon>Paspaleae</taxon>
        <taxon>Paspalinae</taxon>
        <taxon>Paspalum</taxon>
    </lineage>
</organism>
<dbReference type="InterPro" id="IPR005162">
    <property type="entry name" value="Retrotrans_gag_dom"/>
</dbReference>
<evidence type="ECO:0000256" key="2">
    <source>
        <dbReference type="SAM" id="MobiDB-lite"/>
    </source>
</evidence>
<keyword evidence="1" id="KW-0479">Metal-binding</keyword>
<dbReference type="EMBL" id="CP144751">
    <property type="protein sequence ID" value="WVZ83272.1"/>
    <property type="molecule type" value="Genomic_DNA"/>
</dbReference>